<dbReference type="InterPro" id="IPR050505">
    <property type="entry name" value="WDR55/POC1"/>
</dbReference>
<dbReference type="Pfam" id="PF20703">
    <property type="entry name" value="nSTAND1"/>
    <property type="match status" value="1"/>
</dbReference>
<gene>
    <name evidence="6" type="ORF">DB30_01266</name>
</gene>
<feature type="region of interest" description="Disordered" evidence="4">
    <location>
        <begin position="688"/>
        <end position="717"/>
    </location>
</feature>
<dbReference type="PANTHER" id="PTHR44019:SF8">
    <property type="entry name" value="POC1 CENTRIOLAR PROTEIN HOMOLOG"/>
    <property type="match status" value="1"/>
</dbReference>
<dbReference type="Proteomes" id="UP000031599">
    <property type="component" value="Unassembled WGS sequence"/>
</dbReference>
<dbReference type="Pfam" id="PF13289">
    <property type="entry name" value="SIR2_2"/>
    <property type="match status" value="1"/>
</dbReference>
<keyword evidence="2" id="KW-0677">Repeat</keyword>
<reference evidence="6 7" key="1">
    <citation type="submission" date="2014-12" db="EMBL/GenBank/DDBJ databases">
        <title>Genome assembly of Enhygromyxa salina DSM 15201.</title>
        <authorList>
            <person name="Sharma G."/>
            <person name="Subramanian S."/>
        </authorList>
    </citation>
    <scope>NUCLEOTIDE SEQUENCE [LARGE SCALE GENOMIC DNA]</scope>
    <source>
        <strain evidence="6 7">DSM 15201</strain>
    </source>
</reference>
<dbReference type="InterPro" id="IPR001680">
    <property type="entry name" value="WD40_rpt"/>
</dbReference>
<feature type="repeat" description="WD" evidence="3">
    <location>
        <begin position="1011"/>
        <end position="1045"/>
    </location>
</feature>
<name>A0A0C2CMR5_9BACT</name>
<proteinExistence type="predicted"/>
<dbReference type="PROSITE" id="PS50294">
    <property type="entry name" value="WD_REPEATS_REGION"/>
    <property type="match status" value="2"/>
</dbReference>
<sequence length="1499" mass="160533">MPIELLEARDRGELIICVGPGLGRSAGLPSMAELATKLLADAEATGRELDFVALREWIAAGRISESLEILQRRLGARFERVVERALADRGRPVPDLARAIAALGDQLRAVHTTGIDRMVERAFEDQWPSFASPRSDMARRTKLIVKLCGALEFPETWVLTRAALDAEFGERSLRRRLLVCAYQAHCLLFVGFDPAEELAERLFSSIDLGGDAQLPSHFVVVERCGIEQRALLERRGLHVIVGEPVAVLEALDASGQARELAPSQRLPDCPYPGLASFDDALAGVFHGRRAEVSQAAARLGGPASRHRRWLAIEGSSGVGKSSFVHAGLIPALCRGFAEGTPTRWQIAKLRPGRAPCRALAQALVSASARAEVQDTERARVDELDSPARVAEFVRAKTEAGVGVLVVVDQLEEIVTLASPDEGARFSACLTALLEQQLIYLVTTLRADFTALLASSLPPFARLLNERGERHALAPISRVGLRAAISEPAAQLGVSFEGDLVERIASDAEQHLRSARPNADVIVRTDDAALPLVAHVMRGLWDTHALSRGMITFANYEALGGVSGALSRSADALLTALDAKQRACVKTLLLAMVKLDGGRLVGRTLPRAEALELAGGGAKGELLLGVLCGSAGPRLLVARREGQAALVDLVHEALLREWDCLRGWIAAHQAQLARDEALARRSEDWIAQGRPRRSLPRGPERQSLRQARPHGRDASNQREFQRAMTRAAWLRAAGWAAVAAVLVIVGVIVDHEIRRQAALTQQREAELHTTRSTLATTEEQLGNRELDTQRKRRRDELAQLLADGRCKEALLGTLDAQTDDSPQMRELLRRATSCEVVLGVVGRTPPTGHGVTALGVSPDRREVWAGRADGSVDRWDLEAHQHHMLEGLTDSVRHIVFAPNGKLVALSGANGRTTLTDSVGSPTGVSLQGLEPSFSTSSRQLALRQTKKRVSAHDAVSGEQLWAAQTQHRATGITAGDDTLAHATSTQSGSEVVIRAMRSDAVLDRVAVPSYLRDFAISPDGRYVATTADDNFTRTWDLTTGEEATAVKLNFPNDGKALKFVTYAPDGSMLATLQSKNSVLIGDSTLHPLCTIDEVDPAAPTMFAPDSRWFVVIGLDHDLQLWDPGTCERVARVGLNGKLSALSFTPRSDEIVAGFEDGSLVHLALDARDWWKDPAPHYQGVKALRFSPVDPRQLASGSSAGSAHVWSIGSTDDLPRKLQHHGWVSALGFSADGTQILAYSDQGALLRWALGANAEPSAAATPAGCASRSAAITPSSTLLALLCPGDGAFVVWDITQQRAVLEGPTGMRARTLELSNDGTQLAIGGDDGALGLWQFPASGGASSPLRLADHHQHVTSLAFDASGSKLVSGGSDATVVVWTLDDLERPQVLASDAMVGREIESVAIASSGALIAAGDKHDGVIALWDASGRALDHAATGCNGHAVSTLRFSPDDQLLAAGCSDGSVRTWPIAVAAQIEFACARLARTRGDEPVSQACLPTQD</sequence>
<keyword evidence="1 3" id="KW-0853">WD repeat</keyword>
<dbReference type="SUPFAM" id="SSF50978">
    <property type="entry name" value="WD40 repeat-like"/>
    <property type="match status" value="3"/>
</dbReference>
<accession>A0A0C2CMR5</accession>
<evidence type="ECO:0000256" key="3">
    <source>
        <dbReference type="PROSITE-ProRule" id="PRU00221"/>
    </source>
</evidence>
<evidence type="ECO:0000259" key="5">
    <source>
        <dbReference type="Pfam" id="PF20703"/>
    </source>
</evidence>
<dbReference type="InterPro" id="IPR049052">
    <property type="entry name" value="nSTAND1"/>
</dbReference>
<dbReference type="PROSITE" id="PS00678">
    <property type="entry name" value="WD_REPEATS_1"/>
    <property type="match status" value="1"/>
</dbReference>
<dbReference type="EMBL" id="JMCC02000126">
    <property type="protein sequence ID" value="KIG12556.1"/>
    <property type="molecule type" value="Genomic_DNA"/>
</dbReference>
<dbReference type="InterPro" id="IPR036322">
    <property type="entry name" value="WD40_repeat_dom_sf"/>
</dbReference>
<evidence type="ECO:0000313" key="6">
    <source>
        <dbReference type="EMBL" id="KIG12556.1"/>
    </source>
</evidence>
<feature type="domain" description="Novel STAND NTPase 1" evidence="5">
    <location>
        <begin position="270"/>
        <end position="690"/>
    </location>
</feature>
<comment type="caution">
    <text evidence="6">The sequence shown here is derived from an EMBL/GenBank/DDBJ whole genome shotgun (WGS) entry which is preliminary data.</text>
</comment>
<evidence type="ECO:0000256" key="4">
    <source>
        <dbReference type="SAM" id="MobiDB-lite"/>
    </source>
</evidence>
<dbReference type="Pfam" id="PF00400">
    <property type="entry name" value="WD40"/>
    <property type="match status" value="3"/>
</dbReference>
<evidence type="ECO:0000313" key="7">
    <source>
        <dbReference type="Proteomes" id="UP000031599"/>
    </source>
</evidence>
<dbReference type="Gene3D" id="2.130.10.10">
    <property type="entry name" value="YVTN repeat-like/Quinoprotein amine dehydrogenase"/>
    <property type="match status" value="4"/>
</dbReference>
<evidence type="ECO:0000256" key="2">
    <source>
        <dbReference type="ARBA" id="ARBA00022737"/>
    </source>
</evidence>
<dbReference type="PANTHER" id="PTHR44019">
    <property type="entry name" value="WD REPEAT-CONTAINING PROTEIN 55"/>
    <property type="match status" value="1"/>
</dbReference>
<feature type="repeat" description="WD" evidence="3">
    <location>
        <begin position="1346"/>
        <end position="1387"/>
    </location>
</feature>
<protein>
    <submittedName>
        <fullName evidence="6">High-affnity carbon uptake protein Hat/HatR</fullName>
    </submittedName>
</protein>
<dbReference type="SMART" id="SM00320">
    <property type="entry name" value="WD40"/>
    <property type="match status" value="11"/>
</dbReference>
<organism evidence="6 7">
    <name type="scientific">Enhygromyxa salina</name>
    <dbReference type="NCBI Taxonomy" id="215803"/>
    <lineage>
        <taxon>Bacteria</taxon>
        <taxon>Pseudomonadati</taxon>
        <taxon>Myxococcota</taxon>
        <taxon>Polyangia</taxon>
        <taxon>Nannocystales</taxon>
        <taxon>Nannocystaceae</taxon>
        <taxon>Enhygromyxa</taxon>
    </lineage>
</organism>
<dbReference type="InterPro" id="IPR019775">
    <property type="entry name" value="WD40_repeat_CS"/>
</dbReference>
<dbReference type="PROSITE" id="PS50082">
    <property type="entry name" value="WD_REPEATS_2"/>
    <property type="match status" value="3"/>
</dbReference>
<evidence type="ECO:0000256" key="1">
    <source>
        <dbReference type="ARBA" id="ARBA00022574"/>
    </source>
</evidence>
<dbReference type="InterPro" id="IPR015943">
    <property type="entry name" value="WD40/YVTN_repeat-like_dom_sf"/>
</dbReference>
<feature type="repeat" description="WD" evidence="3">
    <location>
        <begin position="1442"/>
        <end position="1466"/>
    </location>
</feature>
<feature type="compositionally biased region" description="Polar residues" evidence="4">
    <location>
        <begin position="769"/>
        <end position="779"/>
    </location>
</feature>
<feature type="region of interest" description="Disordered" evidence="4">
    <location>
        <begin position="767"/>
        <end position="788"/>
    </location>
</feature>